<dbReference type="Pfam" id="PF03992">
    <property type="entry name" value="ABM"/>
    <property type="match status" value="1"/>
</dbReference>
<keyword evidence="2" id="KW-0503">Monooxygenase</keyword>
<proteinExistence type="predicted"/>
<dbReference type="PANTHER" id="PTHR34474:SF2">
    <property type="entry name" value="SIGNAL TRANSDUCTION PROTEIN TRAP"/>
    <property type="match status" value="1"/>
</dbReference>
<sequence length="113" mass="12935">MFIAMNRFEVWKHQADSFEAVWTTRESRLRGQPGFVSFTLLRLAPDFADDTSETVLFASHTAWRTLADFETWTRSQAFRDAHKDGGQTRDMLKGAPRFEGFTVVQAIEGNDTT</sequence>
<gene>
    <name evidence="2" type="ORF">GGD89_003635</name>
</gene>
<accession>A0A7W6RGF3</accession>
<dbReference type="InterPro" id="IPR011008">
    <property type="entry name" value="Dimeric_a/b-barrel"/>
</dbReference>
<dbReference type="PROSITE" id="PS51725">
    <property type="entry name" value="ABM"/>
    <property type="match status" value="1"/>
</dbReference>
<protein>
    <submittedName>
        <fullName evidence="2">Heme-degrading monooxygenase HmoA</fullName>
    </submittedName>
</protein>
<dbReference type="PANTHER" id="PTHR34474">
    <property type="entry name" value="SIGNAL TRANSDUCTION PROTEIN TRAP"/>
    <property type="match status" value="1"/>
</dbReference>
<keyword evidence="3" id="KW-1185">Reference proteome</keyword>
<keyword evidence="2" id="KW-0560">Oxidoreductase</keyword>
<evidence type="ECO:0000313" key="3">
    <source>
        <dbReference type="Proteomes" id="UP000554286"/>
    </source>
</evidence>
<name>A0A7W6RGF3_9PROT</name>
<comment type="caution">
    <text evidence="2">The sequence shown here is derived from an EMBL/GenBank/DDBJ whole genome shotgun (WGS) entry which is preliminary data.</text>
</comment>
<evidence type="ECO:0000313" key="2">
    <source>
        <dbReference type="EMBL" id="MBB4267982.1"/>
    </source>
</evidence>
<reference evidence="2 3" key="1">
    <citation type="submission" date="2020-08" db="EMBL/GenBank/DDBJ databases">
        <title>Genome sequencing of Purple Non-Sulfur Bacteria from various extreme environments.</title>
        <authorList>
            <person name="Mayer M."/>
        </authorList>
    </citation>
    <scope>NUCLEOTIDE SEQUENCE [LARGE SCALE GENOMIC DNA]</scope>
    <source>
        <strain evidence="2 3">JA131</strain>
    </source>
</reference>
<dbReference type="EMBL" id="JACIGK010000041">
    <property type="protein sequence ID" value="MBB4267982.1"/>
    <property type="molecule type" value="Genomic_DNA"/>
</dbReference>
<feature type="domain" description="ABM" evidence="1">
    <location>
        <begin position="2"/>
        <end position="104"/>
    </location>
</feature>
<dbReference type="GO" id="GO:0004497">
    <property type="term" value="F:monooxygenase activity"/>
    <property type="evidence" value="ECO:0007669"/>
    <property type="project" value="UniProtKB-KW"/>
</dbReference>
<dbReference type="AlphaFoldDB" id="A0A7W6RGF3"/>
<dbReference type="Proteomes" id="UP000554286">
    <property type="component" value="Unassembled WGS sequence"/>
</dbReference>
<dbReference type="InterPro" id="IPR050404">
    <property type="entry name" value="Heme-degrading_MO"/>
</dbReference>
<organism evidence="2 3">
    <name type="scientific">Roseospira visakhapatnamensis</name>
    <dbReference type="NCBI Taxonomy" id="390880"/>
    <lineage>
        <taxon>Bacteria</taxon>
        <taxon>Pseudomonadati</taxon>
        <taxon>Pseudomonadota</taxon>
        <taxon>Alphaproteobacteria</taxon>
        <taxon>Rhodospirillales</taxon>
        <taxon>Rhodospirillaceae</taxon>
        <taxon>Roseospira</taxon>
    </lineage>
</organism>
<dbReference type="RefSeq" id="WP_184048330.1">
    <property type="nucleotide sequence ID" value="NZ_JACIGK010000041.1"/>
</dbReference>
<dbReference type="SUPFAM" id="SSF54909">
    <property type="entry name" value="Dimeric alpha+beta barrel"/>
    <property type="match status" value="1"/>
</dbReference>
<dbReference type="InterPro" id="IPR007138">
    <property type="entry name" value="ABM_dom"/>
</dbReference>
<evidence type="ECO:0000259" key="1">
    <source>
        <dbReference type="PROSITE" id="PS51725"/>
    </source>
</evidence>
<dbReference type="Gene3D" id="3.30.70.100">
    <property type="match status" value="1"/>
</dbReference>